<dbReference type="PANTHER" id="PTHR42830">
    <property type="entry name" value="OSMOTICALLY INDUCIBLE FAMILY PROTEIN"/>
    <property type="match status" value="1"/>
</dbReference>
<accession>A0ABT3IA67</accession>
<reference evidence="1" key="1">
    <citation type="submission" date="2022-10" db="EMBL/GenBank/DDBJ databases">
        <title>Shewanella flava sp. nov, isolated from the estuary of the Fenhe River into the Yellow River.</title>
        <authorList>
            <person name="Li Y."/>
        </authorList>
    </citation>
    <scope>NUCLEOTIDE SEQUENCE</scope>
    <source>
        <strain evidence="1">FYR11-62</strain>
    </source>
</reference>
<gene>
    <name evidence="1" type="ORF">OHT75_10195</name>
</gene>
<dbReference type="Pfam" id="PF02566">
    <property type="entry name" value="OsmC"/>
    <property type="match status" value="1"/>
</dbReference>
<dbReference type="Proteomes" id="UP001163714">
    <property type="component" value="Unassembled WGS sequence"/>
</dbReference>
<protein>
    <submittedName>
        <fullName evidence="1">OsmC family protein</fullName>
    </submittedName>
</protein>
<organism evidence="1 2">
    <name type="scientific">Shewanella subflava</name>
    <dbReference type="NCBI Taxonomy" id="2986476"/>
    <lineage>
        <taxon>Bacteria</taxon>
        <taxon>Pseudomonadati</taxon>
        <taxon>Pseudomonadota</taxon>
        <taxon>Gammaproteobacteria</taxon>
        <taxon>Alteromonadales</taxon>
        <taxon>Shewanellaceae</taxon>
        <taxon>Shewanella</taxon>
    </lineage>
</organism>
<dbReference type="SUPFAM" id="SSF82784">
    <property type="entry name" value="OsmC-like"/>
    <property type="match status" value="1"/>
</dbReference>
<dbReference type="Gene3D" id="3.30.300.20">
    <property type="match status" value="1"/>
</dbReference>
<proteinExistence type="predicted"/>
<dbReference type="InterPro" id="IPR015946">
    <property type="entry name" value="KH_dom-like_a/b"/>
</dbReference>
<dbReference type="InterPro" id="IPR052707">
    <property type="entry name" value="OsmC_Ohr_Peroxiredoxin"/>
</dbReference>
<dbReference type="PANTHER" id="PTHR42830:SF2">
    <property type="entry name" value="OSMC_OHR FAMILY PROTEIN"/>
    <property type="match status" value="1"/>
</dbReference>
<comment type="caution">
    <text evidence="1">The sequence shown here is derived from an EMBL/GenBank/DDBJ whole genome shotgun (WGS) entry which is preliminary data.</text>
</comment>
<dbReference type="InterPro" id="IPR036102">
    <property type="entry name" value="OsmC/Ohrsf"/>
</dbReference>
<dbReference type="RefSeq" id="WP_264726366.1">
    <property type="nucleotide sequence ID" value="NZ_JAPDMX010000024.1"/>
</dbReference>
<dbReference type="InterPro" id="IPR003718">
    <property type="entry name" value="OsmC/Ohr_fam"/>
</dbReference>
<dbReference type="EMBL" id="JAPDMX010000024">
    <property type="protein sequence ID" value="MCW3172850.1"/>
    <property type="molecule type" value="Genomic_DNA"/>
</dbReference>
<evidence type="ECO:0000313" key="1">
    <source>
        <dbReference type="EMBL" id="MCW3172850.1"/>
    </source>
</evidence>
<evidence type="ECO:0000313" key="2">
    <source>
        <dbReference type="Proteomes" id="UP001163714"/>
    </source>
</evidence>
<keyword evidence="2" id="KW-1185">Reference proteome</keyword>
<name>A0ABT3IA67_9GAMM</name>
<sequence length="158" mass="17654">MSEYFAKVKWVRADDEVYIDNQYSRGHEWIFDGGIMVPASSSPHVVPLPYSVADNVDPEEAFVASLSSCHMLFFLSIAAKKQYVVDTYVDDAVGIMAKDSEGKMSMTQVTLRPFVQCSGDKQPTLAQLEKMHHQAHEQCFIANSVKTKIVTEIVVSSM</sequence>